<sequence length="224" mass="24848">MDLRKKASPLQRFGELLLRFRLIFILIFAILYGVFARDFSAIFSYGFSAVESVLKQFTAVPQTFSIVKENAVPIFASLTGIFLLCFLFVRVAIFKAFLPALLTGYFWTAISQQGQFPAEEYLAFLAVNGLGILAFAIIVGVFLGKGSPVAGATVGSLTKVFFPILILHILLGGLGGYFFQSTDLVLRILFPLISLALFFFVEFPFFTFAPMGKMRAAQRTMKLN</sequence>
<keyword evidence="1" id="KW-0472">Membrane</keyword>
<dbReference type="EMBL" id="QGHD01000007">
    <property type="protein sequence ID" value="PWL03257.1"/>
    <property type="molecule type" value="Genomic_DNA"/>
</dbReference>
<evidence type="ECO:0000256" key="1">
    <source>
        <dbReference type="SAM" id="Phobius"/>
    </source>
</evidence>
<protein>
    <submittedName>
        <fullName evidence="2">Uncharacterized protein</fullName>
    </submittedName>
</protein>
<organism evidence="2 3">
    <name type="scientific">Hallerella porci</name>
    <dbReference type="NCBI Taxonomy" id="1945871"/>
    <lineage>
        <taxon>Bacteria</taxon>
        <taxon>Pseudomonadati</taxon>
        <taxon>Fibrobacterota</taxon>
        <taxon>Fibrobacteria</taxon>
        <taxon>Fibrobacterales</taxon>
        <taxon>Fibrobacteraceae</taxon>
        <taxon>Hallerella</taxon>
    </lineage>
</organism>
<reference evidence="2 3" key="1">
    <citation type="submission" date="2018-05" db="EMBL/GenBank/DDBJ databases">
        <title>Animal gut microbial communities from fecal samples from Wisconsin, USA.</title>
        <authorList>
            <person name="Neumann A."/>
        </authorList>
    </citation>
    <scope>NUCLEOTIDE SEQUENCE [LARGE SCALE GENOMIC DNA]</scope>
    <source>
        <strain evidence="2 3">UWS4</strain>
    </source>
</reference>
<dbReference type="Proteomes" id="UP000245523">
    <property type="component" value="Unassembled WGS sequence"/>
</dbReference>
<feature type="transmembrane region" description="Helical" evidence="1">
    <location>
        <begin position="156"/>
        <end position="179"/>
    </location>
</feature>
<accession>A0ABX5LMT0</accession>
<evidence type="ECO:0000313" key="2">
    <source>
        <dbReference type="EMBL" id="PWL03257.1"/>
    </source>
</evidence>
<keyword evidence="1" id="KW-1133">Transmembrane helix</keyword>
<proteinExistence type="predicted"/>
<keyword evidence="3" id="KW-1185">Reference proteome</keyword>
<dbReference type="RefSeq" id="WP_106198753.1">
    <property type="nucleotide sequence ID" value="NZ_JAXEIU010000002.1"/>
</dbReference>
<feature type="transmembrane region" description="Helical" evidence="1">
    <location>
        <begin position="121"/>
        <end position="144"/>
    </location>
</feature>
<keyword evidence="1" id="KW-0812">Transmembrane</keyword>
<feature type="transmembrane region" description="Helical" evidence="1">
    <location>
        <begin position="185"/>
        <end position="209"/>
    </location>
</feature>
<evidence type="ECO:0000313" key="3">
    <source>
        <dbReference type="Proteomes" id="UP000245523"/>
    </source>
</evidence>
<feature type="transmembrane region" description="Helical" evidence="1">
    <location>
        <begin position="71"/>
        <end position="89"/>
    </location>
</feature>
<feature type="transmembrane region" description="Helical" evidence="1">
    <location>
        <begin position="96"/>
        <end position="115"/>
    </location>
</feature>
<gene>
    <name evidence="2" type="ORF">B0H50_10714</name>
</gene>
<name>A0ABX5LMT0_9BACT</name>
<feature type="transmembrane region" description="Helical" evidence="1">
    <location>
        <begin position="16"/>
        <end position="35"/>
    </location>
</feature>
<comment type="caution">
    <text evidence="2">The sequence shown here is derived from an EMBL/GenBank/DDBJ whole genome shotgun (WGS) entry which is preliminary data.</text>
</comment>